<keyword evidence="7" id="KW-0812">Transmembrane</keyword>
<dbReference type="InterPro" id="IPR003018">
    <property type="entry name" value="GAF"/>
</dbReference>
<dbReference type="SUPFAM" id="SSF55874">
    <property type="entry name" value="ATPase domain of HSP90 chaperone/DNA topoisomerase II/histidine kinase"/>
    <property type="match status" value="1"/>
</dbReference>
<evidence type="ECO:0000256" key="7">
    <source>
        <dbReference type="SAM" id="Phobius"/>
    </source>
</evidence>
<evidence type="ECO:0000256" key="1">
    <source>
        <dbReference type="ARBA" id="ARBA00000085"/>
    </source>
</evidence>
<evidence type="ECO:0000256" key="4">
    <source>
        <dbReference type="ARBA" id="ARBA00022741"/>
    </source>
</evidence>
<dbReference type="GO" id="GO:0004673">
    <property type="term" value="F:protein histidine kinase activity"/>
    <property type="evidence" value="ECO:0007669"/>
    <property type="project" value="UniProtKB-EC"/>
</dbReference>
<evidence type="ECO:0000256" key="6">
    <source>
        <dbReference type="ARBA" id="ARBA00022840"/>
    </source>
</evidence>
<keyword evidence="10" id="KW-1185">Reference proteome</keyword>
<feature type="transmembrane region" description="Helical" evidence="7">
    <location>
        <begin position="259"/>
        <end position="276"/>
    </location>
</feature>
<dbReference type="InterPro" id="IPR014265">
    <property type="entry name" value="XrtA/PrsK"/>
</dbReference>
<dbReference type="SMART" id="SM00387">
    <property type="entry name" value="HATPase_c"/>
    <property type="match status" value="1"/>
</dbReference>
<dbReference type="PRINTS" id="PR00344">
    <property type="entry name" value="BCTRLSENSOR"/>
</dbReference>
<keyword evidence="4" id="KW-0547">Nucleotide-binding</keyword>
<comment type="catalytic activity">
    <reaction evidence="1">
        <text>ATP + protein L-histidine = ADP + protein N-phospho-L-histidine.</text>
        <dbReference type="EC" id="2.7.13.3"/>
    </reaction>
</comment>
<sequence>MPFLAVTAAIVGAVACVIAAGWVYKRGEAQRRDRDATILALLLSALWSVLCAAFGAADFSTELAQTARNIALVYLLFRLFANDGRDLSMRMVRYLVITLFVVELFQPLLLILDRRFVSIPEAQAFIFQISAILHLLVTIGSLVLLHNLYAGAATTSRNLLRWSALALAGFWLFELNYYTIAYLTGDAPDLLSVLQGFAIAGVAVCLALGSHSRTAGLEFSPSRAVAFRSLSLLVITAYLLAMVVIAQSLAALGGELGRFSQVGFLILACAAAVVWVPSAKARGWLRVTLVKHLFQHRYDYRAEWQRFTDTVGLNENDNATLQDRAVKALADITDSRGGLLLAPNEEAELELVSDWRWREISVPSPAAKRGFSSALEESGYIVDFDRVRSGANVPVELRSFPEWMLESEDVWAAVPLLHYGRLVGVVILSRPTTNRSLDWEDLDLLRVAGRQLASYLAEQTGQQALMEANRFDEFNRRIAFVMHDIKNLASQLSLLAGNAEKHAENPEFRKDMLITLRNSADKLNTMLARLGRYGSGKPSEMSVVEISALVGDIAKRFNGMHSVEVAQAIPGLVRCDVEALTQALQHLVQNAIDASKDDDTVFLEVKNDGIHAKIEIVDSGTGMTPEFVRNGLFKPFVSSKEGGFGIGAFEASELIRAMGGRINVETRPGLGTRFMVTLPLSATAKLFEQSLSKKNEVA</sequence>
<accession>A0A562UWA0</accession>
<proteinExistence type="predicted"/>
<dbReference type="InterPro" id="IPR003594">
    <property type="entry name" value="HATPase_dom"/>
</dbReference>
<feature type="transmembrane region" description="Helical" evidence="7">
    <location>
        <begin position="92"/>
        <end position="112"/>
    </location>
</feature>
<evidence type="ECO:0000313" key="10">
    <source>
        <dbReference type="Proteomes" id="UP000320547"/>
    </source>
</evidence>
<dbReference type="InterPro" id="IPR029016">
    <property type="entry name" value="GAF-like_dom_sf"/>
</dbReference>
<dbReference type="InterPro" id="IPR050980">
    <property type="entry name" value="2C_sensor_his_kinase"/>
</dbReference>
<keyword evidence="3" id="KW-0808">Transferase</keyword>
<dbReference type="GO" id="GO:0005524">
    <property type="term" value="F:ATP binding"/>
    <property type="evidence" value="ECO:0007669"/>
    <property type="project" value="UniProtKB-KW"/>
</dbReference>
<protein>
    <recommendedName>
        <fullName evidence="2">histidine kinase</fullName>
        <ecNumber evidence="2">2.7.13.3</ecNumber>
    </recommendedName>
</protein>
<dbReference type="PANTHER" id="PTHR44936">
    <property type="entry name" value="SENSOR PROTEIN CREC"/>
    <property type="match status" value="1"/>
</dbReference>
<feature type="transmembrane region" description="Helical" evidence="7">
    <location>
        <begin position="190"/>
        <end position="209"/>
    </location>
</feature>
<dbReference type="SUPFAM" id="SSF55781">
    <property type="entry name" value="GAF domain-like"/>
    <property type="match status" value="1"/>
</dbReference>
<feature type="domain" description="Histidine kinase" evidence="8">
    <location>
        <begin position="480"/>
        <end position="682"/>
    </location>
</feature>
<dbReference type="PANTHER" id="PTHR44936:SF10">
    <property type="entry name" value="SENSOR PROTEIN RSTB"/>
    <property type="match status" value="1"/>
</dbReference>
<reference evidence="9 10" key="1">
    <citation type="submission" date="2019-07" db="EMBL/GenBank/DDBJ databases">
        <title>Genomic Encyclopedia of Archaeal and Bacterial Type Strains, Phase II (KMG-II): from individual species to whole genera.</title>
        <authorList>
            <person name="Goeker M."/>
        </authorList>
    </citation>
    <scope>NUCLEOTIDE SEQUENCE [LARGE SCALE GENOMIC DNA]</scope>
    <source>
        <strain evidence="9 10">ATCC BAA-2084</strain>
    </source>
</reference>
<dbReference type="STRING" id="476157.GCA_001663155_01793"/>
<dbReference type="Proteomes" id="UP000320547">
    <property type="component" value="Unassembled WGS sequence"/>
</dbReference>
<feature type="transmembrane region" description="Helical" evidence="7">
    <location>
        <begin position="124"/>
        <end position="147"/>
    </location>
</feature>
<keyword evidence="7" id="KW-1133">Transmembrane helix</keyword>
<dbReference type="RefSeq" id="WP_083984855.1">
    <property type="nucleotide sequence ID" value="NZ_CP015963.1"/>
</dbReference>
<dbReference type="Gene3D" id="3.30.565.10">
    <property type="entry name" value="Histidine kinase-like ATPase, C-terminal domain"/>
    <property type="match status" value="1"/>
</dbReference>
<evidence type="ECO:0000256" key="2">
    <source>
        <dbReference type="ARBA" id="ARBA00012438"/>
    </source>
</evidence>
<keyword evidence="7" id="KW-0472">Membrane</keyword>
<gene>
    <name evidence="9" type="ORF">JN10_1563</name>
</gene>
<dbReference type="PROSITE" id="PS50109">
    <property type="entry name" value="HIS_KIN"/>
    <property type="match status" value="1"/>
</dbReference>
<keyword evidence="5 9" id="KW-0418">Kinase</keyword>
<dbReference type="Gene3D" id="3.30.450.40">
    <property type="match status" value="1"/>
</dbReference>
<organism evidence="9 10">
    <name type="scientific">Altererythrobacter ishigakiensis</name>
    <dbReference type="NCBI Taxonomy" id="476157"/>
    <lineage>
        <taxon>Bacteria</taxon>
        <taxon>Pseudomonadati</taxon>
        <taxon>Pseudomonadota</taxon>
        <taxon>Alphaproteobacteria</taxon>
        <taxon>Sphingomonadales</taxon>
        <taxon>Erythrobacteraceae</taxon>
        <taxon>Altererythrobacter</taxon>
    </lineage>
</organism>
<dbReference type="EMBL" id="VLLK01000001">
    <property type="protein sequence ID" value="TWJ09909.1"/>
    <property type="molecule type" value="Genomic_DNA"/>
</dbReference>
<evidence type="ECO:0000256" key="3">
    <source>
        <dbReference type="ARBA" id="ARBA00022679"/>
    </source>
</evidence>
<keyword evidence="6" id="KW-0067">ATP-binding</keyword>
<dbReference type="NCBIfam" id="TIGR02916">
    <property type="entry name" value="PEP_his_kin"/>
    <property type="match status" value="1"/>
</dbReference>
<dbReference type="AlphaFoldDB" id="A0A562UWA0"/>
<feature type="transmembrane region" description="Helical" evidence="7">
    <location>
        <begin position="159"/>
        <end position="178"/>
    </location>
</feature>
<feature type="transmembrane region" description="Helical" evidence="7">
    <location>
        <begin position="36"/>
        <end position="57"/>
    </location>
</feature>
<dbReference type="Pfam" id="PF01590">
    <property type="entry name" value="GAF"/>
    <property type="match status" value="1"/>
</dbReference>
<name>A0A562UWA0_9SPHN</name>
<evidence type="ECO:0000313" key="9">
    <source>
        <dbReference type="EMBL" id="TWJ09909.1"/>
    </source>
</evidence>
<evidence type="ECO:0000256" key="5">
    <source>
        <dbReference type="ARBA" id="ARBA00022777"/>
    </source>
</evidence>
<feature type="transmembrane region" description="Helical" evidence="7">
    <location>
        <begin position="230"/>
        <end position="253"/>
    </location>
</feature>
<dbReference type="InterPro" id="IPR036890">
    <property type="entry name" value="HATPase_C_sf"/>
</dbReference>
<evidence type="ECO:0000259" key="8">
    <source>
        <dbReference type="PROSITE" id="PS50109"/>
    </source>
</evidence>
<dbReference type="EC" id="2.7.13.3" evidence="2"/>
<dbReference type="Pfam" id="PF02518">
    <property type="entry name" value="HATPase_c"/>
    <property type="match status" value="1"/>
</dbReference>
<dbReference type="InterPro" id="IPR005467">
    <property type="entry name" value="His_kinase_dom"/>
</dbReference>
<feature type="transmembrane region" description="Helical" evidence="7">
    <location>
        <begin position="63"/>
        <end position="80"/>
    </location>
</feature>
<feature type="transmembrane region" description="Helical" evidence="7">
    <location>
        <begin position="6"/>
        <end position="24"/>
    </location>
</feature>
<dbReference type="InterPro" id="IPR004358">
    <property type="entry name" value="Sig_transdc_His_kin-like_C"/>
</dbReference>
<comment type="caution">
    <text evidence="9">The sequence shown here is derived from an EMBL/GenBank/DDBJ whole genome shotgun (WGS) entry which is preliminary data.</text>
</comment>